<dbReference type="GO" id="GO:0003677">
    <property type="term" value="F:DNA binding"/>
    <property type="evidence" value="ECO:0007669"/>
    <property type="project" value="UniProtKB-KW"/>
</dbReference>
<accession>A0A364K3I7</accession>
<evidence type="ECO:0000259" key="5">
    <source>
        <dbReference type="SMART" id="SM00470"/>
    </source>
</evidence>
<dbReference type="SUPFAM" id="SSF110849">
    <property type="entry name" value="ParB/Sulfiredoxin"/>
    <property type="match status" value="1"/>
</dbReference>
<dbReference type="Gene3D" id="3.90.1530.30">
    <property type="match status" value="1"/>
</dbReference>
<dbReference type="GO" id="GO:0009295">
    <property type="term" value="C:nucleoid"/>
    <property type="evidence" value="ECO:0007669"/>
    <property type="project" value="UniProtKB-SubCell"/>
</dbReference>
<dbReference type="PANTHER" id="PTHR33375:SF1">
    <property type="entry name" value="CHROMOSOME-PARTITIONING PROTEIN PARB-RELATED"/>
    <property type="match status" value="1"/>
</dbReference>
<dbReference type="InterPro" id="IPR041468">
    <property type="entry name" value="HTH_ParB/Spo0J"/>
</dbReference>
<comment type="caution">
    <text evidence="6">The sequence shown here is derived from an EMBL/GenBank/DDBJ whole genome shotgun (WGS) entry which is preliminary data.</text>
</comment>
<keyword evidence="3" id="KW-0159">Chromosome partition</keyword>
<keyword evidence="4" id="KW-0238">DNA-binding</keyword>
<dbReference type="InterPro" id="IPR036086">
    <property type="entry name" value="ParB/Sulfiredoxin_sf"/>
</dbReference>
<dbReference type="SUPFAM" id="SSF109709">
    <property type="entry name" value="KorB DNA-binding domain-like"/>
    <property type="match status" value="1"/>
</dbReference>
<dbReference type="FunFam" id="1.10.10.2830:FF:000001">
    <property type="entry name" value="Chromosome partitioning protein ParB"/>
    <property type="match status" value="1"/>
</dbReference>
<dbReference type="NCBIfam" id="TIGR00180">
    <property type="entry name" value="parB_part"/>
    <property type="match status" value="1"/>
</dbReference>
<reference evidence="6 7" key="1">
    <citation type="submission" date="2018-06" db="EMBL/GenBank/DDBJ databases">
        <title>Thermoflavimicrobium daqus sp. nov., a thermophilic microbe isolated from Moutai-flavour Daqu.</title>
        <authorList>
            <person name="Wang X."/>
            <person name="Zhou H."/>
        </authorList>
    </citation>
    <scope>NUCLEOTIDE SEQUENCE [LARGE SCALE GENOMIC DNA]</scope>
    <source>
        <strain evidence="6 7">FBKL4.011</strain>
    </source>
</reference>
<dbReference type="CDD" id="cd16393">
    <property type="entry name" value="SPO0J_N"/>
    <property type="match status" value="1"/>
</dbReference>
<dbReference type="OrthoDB" id="9802051at2"/>
<evidence type="ECO:0000256" key="3">
    <source>
        <dbReference type="ARBA" id="ARBA00022829"/>
    </source>
</evidence>
<dbReference type="Proteomes" id="UP000251213">
    <property type="component" value="Unassembled WGS sequence"/>
</dbReference>
<dbReference type="FunFam" id="3.90.1530.30:FF:000001">
    <property type="entry name" value="Chromosome partitioning protein ParB"/>
    <property type="match status" value="1"/>
</dbReference>
<dbReference type="GO" id="GO:0045881">
    <property type="term" value="P:positive regulation of sporulation resulting in formation of a cellular spore"/>
    <property type="evidence" value="ECO:0007669"/>
    <property type="project" value="TreeGrafter"/>
</dbReference>
<evidence type="ECO:0000313" key="6">
    <source>
        <dbReference type="EMBL" id="RAL23400.1"/>
    </source>
</evidence>
<proteinExistence type="inferred from homology"/>
<dbReference type="SMART" id="SM00470">
    <property type="entry name" value="ParB"/>
    <property type="match status" value="1"/>
</dbReference>
<evidence type="ECO:0000256" key="1">
    <source>
        <dbReference type="ARBA" id="ARBA00004453"/>
    </source>
</evidence>
<protein>
    <submittedName>
        <fullName evidence="6">Stage 0 sporulation protein J</fullName>
    </submittedName>
</protein>
<dbReference type="InterPro" id="IPR050336">
    <property type="entry name" value="Chromosome_partition/occlusion"/>
</dbReference>
<dbReference type="RefSeq" id="WP_113659384.1">
    <property type="nucleotide sequence ID" value="NZ_KZ845668.1"/>
</dbReference>
<dbReference type="InterPro" id="IPR004437">
    <property type="entry name" value="ParB/RepB/Spo0J"/>
</dbReference>
<dbReference type="InterPro" id="IPR003115">
    <property type="entry name" value="ParB_N"/>
</dbReference>
<name>A0A364K3I7_9BACL</name>
<dbReference type="Pfam" id="PF23552">
    <property type="entry name" value="ParB_C"/>
    <property type="match status" value="1"/>
</dbReference>
<dbReference type="InterPro" id="IPR057240">
    <property type="entry name" value="ParB_dimer_C"/>
</dbReference>
<organism evidence="6 7">
    <name type="scientific">Thermoflavimicrobium daqui</name>
    <dbReference type="NCBI Taxonomy" id="2137476"/>
    <lineage>
        <taxon>Bacteria</taxon>
        <taxon>Bacillati</taxon>
        <taxon>Bacillota</taxon>
        <taxon>Bacilli</taxon>
        <taxon>Bacillales</taxon>
        <taxon>Thermoactinomycetaceae</taxon>
        <taxon>Thermoflavimicrobium</taxon>
    </lineage>
</organism>
<dbReference type="GO" id="GO:0007059">
    <property type="term" value="P:chromosome segregation"/>
    <property type="evidence" value="ECO:0007669"/>
    <property type="project" value="UniProtKB-KW"/>
</dbReference>
<dbReference type="Gene3D" id="1.10.10.2830">
    <property type="match status" value="1"/>
</dbReference>
<feature type="domain" description="ParB-like N-terminal" evidence="5">
    <location>
        <begin position="31"/>
        <end position="120"/>
    </location>
</feature>
<dbReference type="PANTHER" id="PTHR33375">
    <property type="entry name" value="CHROMOSOME-PARTITIONING PROTEIN PARB-RELATED"/>
    <property type="match status" value="1"/>
</dbReference>
<comment type="subcellular location">
    <subcellularLocation>
        <location evidence="1">Cytoplasm</location>
        <location evidence="1">Nucleoid</location>
    </subcellularLocation>
</comment>
<gene>
    <name evidence="6" type="ORF">DL897_11980</name>
</gene>
<evidence type="ECO:0000256" key="4">
    <source>
        <dbReference type="ARBA" id="ARBA00023125"/>
    </source>
</evidence>
<dbReference type="EMBL" id="QJKK01000006">
    <property type="protein sequence ID" value="RAL23400.1"/>
    <property type="molecule type" value="Genomic_DNA"/>
</dbReference>
<dbReference type="AlphaFoldDB" id="A0A364K3I7"/>
<dbReference type="Pfam" id="PF17762">
    <property type="entry name" value="HTH_ParB"/>
    <property type="match status" value="1"/>
</dbReference>
<reference evidence="6 7" key="2">
    <citation type="submission" date="2018-06" db="EMBL/GenBank/DDBJ databases">
        <authorList>
            <person name="Zhirakovskaya E."/>
        </authorList>
    </citation>
    <scope>NUCLEOTIDE SEQUENCE [LARGE SCALE GENOMIC DNA]</scope>
    <source>
        <strain evidence="6 7">FBKL4.011</strain>
    </source>
</reference>
<dbReference type="Pfam" id="PF02195">
    <property type="entry name" value="ParB_N"/>
    <property type="match status" value="1"/>
</dbReference>
<sequence length="292" mass="33437">MSSKGLGDGVKSLGLGALFPQVEISEEDVVKQVELDKLRPNPYQPRKHFGDDLIEELSDSIKLHGIIQPLIVRESIRGYEIIAGERRFRAAKKAGLAKVPVVVKELNDDQMLEIGLVENLQREDLNPIEIAYAYQKLMQHFSLTHEQVSTRVGKSRSHVTNFLRLLQLPEELQEDVSRGTLSMGHARALLGLKDAQQQKKLAEKVKQENASVRELEEWVQKINQLPVRKEKQKSKGELDPSLRRYEDMLQQLLSTPVKIKKGRRKGKIEIVYHSERELERLVELLYQDQVIG</sequence>
<dbReference type="GO" id="GO:0005694">
    <property type="term" value="C:chromosome"/>
    <property type="evidence" value="ECO:0007669"/>
    <property type="project" value="TreeGrafter"/>
</dbReference>
<keyword evidence="7" id="KW-1185">Reference proteome</keyword>
<comment type="similarity">
    <text evidence="2">Belongs to the ParB family.</text>
</comment>
<evidence type="ECO:0000313" key="7">
    <source>
        <dbReference type="Proteomes" id="UP000251213"/>
    </source>
</evidence>
<evidence type="ECO:0000256" key="2">
    <source>
        <dbReference type="ARBA" id="ARBA00006295"/>
    </source>
</evidence>